<dbReference type="AlphaFoldDB" id="A0A915HL97"/>
<name>A0A915HL97_ROMCU</name>
<sequence>MTKQKTIGDPVSFKVKIVLKLPANAMHVERKSNMEKLLHLDISCGILKLLPYIVNKCWYIMFEKRFVHIARIFK</sequence>
<evidence type="ECO:0000313" key="1">
    <source>
        <dbReference type="Proteomes" id="UP000887565"/>
    </source>
</evidence>
<protein>
    <submittedName>
        <fullName evidence="2">Uncharacterized protein</fullName>
    </submittedName>
</protein>
<dbReference type="Proteomes" id="UP000887565">
    <property type="component" value="Unplaced"/>
</dbReference>
<dbReference type="WBParaSite" id="nRc.2.0.1.t02117-RA">
    <property type="protein sequence ID" value="nRc.2.0.1.t02117-RA"/>
    <property type="gene ID" value="nRc.2.0.1.g02117"/>
</dbReference>
<evidence type="ECO:0000313" key="2">
    <source>
        <dbReference type="WBParaSite" id="nRc.2.0.1.t02117-RA"/>
    </source>
</evidence>
<reference evidence="2" key="1">
    <citation type="submission" date="2022-11" db="UniProtKB">
        <authorList>
            <consortium name="WormBaseParasite"/>
        </authorList>
    </citation>
    <scope>IDENTIFICATION</scope>
</reference>
<accession>A0A915HL97</accession>
<organism evidence="1 2">
    <name type="scientific">Romanomermis culicivorax</name>
    <name type="common">Nematode worm</name>
    <dbReference type="NCBI Taxonomy" id="13658"/>
    <lineage>
        <taxon>Eukaryota</taxon>
        <taxon>Metazoa</taxon>
        <taxon>Ecdysozoa</taxon>
        <taxon>Nematoda</taxon>
        <taxon>Enoplea</taxon>
        <taxon>Dorylaimia</taxon>
        <taxon>Mermithida</taxon>
        <taxon>Mermithoidea</taxon>
        <taxon>Mermithidae</taxon>
        <taxon>Romanomermis</taxon>
    </lineage>
</organism>
<keyword evidence="1" id="KW-1185">Reference proteome</keyword>
<proteinExistence type="predicted"/>